<dbReference type="Gramene" id="TraesLAC3A03G01260420.1">
    <property type="protein sequence ID" value="TraesLAC3A03G01260420.1.CDS1"/>
    <property type="gene ID" value="TraesLAC3A03G01260420"/>
</dbReference>
<dbReference type="Gramene" id="TraesCS3A03G0074500.1">
    <property type="protein sequence ID" value="TraesCS3A03G0074500.1.CDS1"/>
    <property type="gene ID" value="TraesCS3A03G0074500"/>
</dbReference>
<feature type="compositionally biased region" description="Pro residues" evidence="2">
    <location>
        <begin position="25"/>
        <end position="37"/>
    </location>
</feature>
<dbReference type="Gramene" id="TraesSTA3A03G01307490.1">
    <property type="protein sequence ID" value="TraesSTA3A03G01307490.1.CDS1"/>
    <property type="gene ID" value="TraesSTA3A03G01307490"/>
</dbReference>
<proteinExistence type="inferred from homology"/>
<comment type="similarity">
    <text evidence="1">Belongs to the GeBP family.</text>
</comment>
<protein>
    <recommendedName>
        <fullName evidence="3">Glabrous enhancer-binding protein-like DBD domain-containing protein</fullName>
    </recommendedName>
</protein>
<dbReference type="AlphaFoldDB" id="A0A3B6ED35"/>
<dbReference type="Proteomes" id="UP000019116">
    <property type="component" value="Chromosome 3A"/>
</dbReference>
<feature type="domain" description="Glabrous enhancer-binding protein-like DBD" evidence="3">
    <location>
        <begin position="67"/>
        <end position="153"/>
    </location>
</feature>
<dbReference type="Pfam" id="PF04504">
    <property type="entry name" value="GeBP-like_DBD"/>
    <property type="match status" value="1"/>
</dbReference>
<reference evidence="4" key="2">
    <citation type="submission" date="2018-10" db="UniProtKB">
        <authorList>
            <consortium name="EnsemblPlants"/>
        </authorList>
    </citation>
    <scope>IDENTIFICATION</scope>
</reference>
<organism evidence="4">
    <name type="scientific">Triticum aestivum</name>
    <name type="common">Wheat</name>
    <dbReference type="NCBI Taxonomy" id="4565"/>
    <lineage>
        <taxon>Eukaryota</taxon>
        <taxon>Viridiplantae</taxon>
        <taxon>Streptophyta</taxon>
        <taxon>Embryophyta</taxon>
        <taxon>Tracheophyta</taxon>
        <taxon>Spermatophyta</taxon>
        <taxon>Magnoliopsida</taxon>
        <taxon>Liliopsida</taxon>
        <taxon>Poales</taxon>
        <taxon>Poaceae</taxon>
        <taxon>BOP clade</taxon>
        <taxon>Pooideae</taxon>
        <taxon>Triticodae</taxon>
        <taxon>Triticeae</taxon>
        <taxon>Triticinae</taxon>
        <taxon>Triticum</taxon>
    </lineage>
</organism>
<dbReference type="EnsemblPlants" id="TraesCS3A02G036700.1">
    <property type="protein sequence ID" value="TraesCS3A02G036700.1.cds1"/>
    <property type="gene ID" value="TraesCS3A02G036700"/>
</dbReference>
<keyword evidence="5" id="KW-1185">Reference proteome</keyword>
<dbReference type="PANTHER" id="PTHR31662:SF31">
    <property type="entry name" value="OS06G0498000 PROTEIN"/>
    <property type="match status" value="1"/>
</dbReference>
<evidence type="ECO:0000313" key="5">
    <source>
        <dbReference type="Proteomes" id="UP000019116"/>
    </source>
</evidence>
<evidence type="ECO:0000259" key="3">
    <source>
        <dbReference type="Pfam" id="PF04504"/>
    </source>
</evidence>
<feature type="compositionally biased region" description="Low complexity" evidence="2">
    <location>
        <begin position="1"/>
        <end position="16"/>
    </location>
</feature>
<dbReference type="PANTHER" id="PTHR31662">
    <property type="entry name" value="BNAANNG10740D PROTEIN-RELATED"/>
    <property type="match status" value="1"/>
</dbReference>
<dbReference type="InterPro" id="IPR007592">
    <property type="entry name" value="GEBP"/>
</dbReference>
<feature type="region of interest" description="Disordered" evidence="2">
    <location>
        <begin position="1"/>
        <end position="67"/>
    </location>
</feature>
<dbReference type="GO" id="GO:0005634">
    <property type="term" value="C:nucleus"/>
    <property type="evidence" value="ECO:0000318"/>
    <property type="project" value="GO_Central"/>
</dbReference>
<dbReference type="InterPro" id="IPR053932">
    <property type="entry name" value="GeBP-like_DBD"/>
</dbReference>
<name>A0A3B6ED35_WHEAT</name>
<dbReference type="OrthoDB" id="692631at2759"/>
<dbReference type="STRING" id="4565.A0A3B6ED35"/>
<sequence>MSPSSSSDEAAISSVSSEDDDISLPPSPSPSPEPSPEPYASSSDGADEAPAAKKPRRPRTGTGARLRSWPSADEVVLLEAVVAHRERHGQLPSRDDLAAALAGRIRFSGEQAAERVSNLRNRYYGSVRRLSRGTVPVTDDDMRVYKLSKRLWEGTVADTLAERARRRERRAADKAARRHHERRGCAELEALYPCLAAEVDAIASRRPCGVLRTAFGMIGDERAAALEARVRKQRRAELKAGMKRAELRDKVARTLLEFIE</sequence>
<reference evidence="4" key="1">
    <citation type="submission" date="2018-08" db="EMBL/GenBank/DDBJ databases">
        <authorList>
            <person name="Rossello M."/>
        </authorList>
    </citation>
    <scope>NUCLEOTIDE SEQUENCE [LARGE SCALE GENOMIC DNA]</scope>
    <source>
        <strain evidence="4">cv. Chinese Spring</strain>
    </source>
</reference>
<dbReference type="Gramene" id="TraesCS3A02G036700.1">
    <property type="protein sequence ID" value="TraesCS3A02G036700.1.cds1"/>
    <property type="gene ID" value="TraesCS3A02G036700"/>
</dbReference>
<accession>A0A3B6ED35</accession>
<dbReference type="Gramene" id="TraesROB_scaffold_033291_01G000200.1">
    <property type="protein sequence ID" value="TraesROB_scaffold_033291_01G000200.1"/>
    <property type="gene ID" value="TraesROB_scaffold_033291_01G000200"/>
</dbReference>
<dbReference type="OMA" id="HERRGCA"/>
<dbReference type="Gramene" id="TraesNOR3A03G01335950.1">
    <property type="protein sequence ID" value="TraesNOR3A03G01335950.1.CDS1"/>
    <property type="gene ID" value="TraesNOR3A03G01335950"/>
</dbReference>
<evidence type="ECO:0000313" key="4">
    <source>
        <dbReference type="EnsemblPlants" id="TraesCS3A02G036700.1.cds1"/>
    </source>
</evidence>
<evidence type="ECO:0000256" key="1">
    <source>
        <dbReference type="ARBA" id="ARBA00010820"/>
    </source>
</evidence>
<evidence type="ECO:0000256" key="2">
    <source>
        <dbReference type="SAM" id="MobiDB-lite"/>
    </source>
</evidence>
<dbReference type="Gramene" id="TraesPARA_EIv1.0_0776870.1">
    <property type="protein sequence ID" value="TraesPARA_EIv1.0_0776870.1.CDS1"/>
    <property type="gene ID" value="TraesPARA_EIv1.0_0776870"/>
</dbReference>
<dbReference type="GO" id="GO:0006355">
    <property type="term" value="P:regulation of DNA-templated transcription"/>
    <property type="evidence" value="ECO:0007669"/>
    <property type="project" value="InterPro"/>
</dbReference>